<proteinExistence type="predicted"/>
<dbReference type="EMBL" id="CBLY010000002">
    <property type="protein sequence ID" value="CDG32807.1"/>
    <property type="molecule type" value="Genomic_DNA"/>
</dbReference>
<reference evidence="1 2" key="1">
    <citation type="journal article" date="2014" name="Genome Biol. Evol.">
        <title>Acetic acid bacteria genomes reveal functional traits for adaptation to life in insect guts.</title>
        <authorList>
            <person name="Chouaia B."/>
            <person name="Gaiarsa S."/>
            <person name="Crotti E."/>
            <person name="Comandatore F."/>
            <person name="Degli Esposti M."/>
            <person name="Ricci I."/>
            <person name="Alma A."/>
            <person name="Favia G."/>
            <person name="Bandi C."/>
            <person name="Daffonchio D."/>
        </authorList>
    </citation>
    <scope>NUCLEOTIDE SEQUENCE [LARGE SCALE GENOMIC DNA]</scope>
    <source>
        <strain evidence="2">AM169</strain>
    </source>
</reference>
<name>A0A7U7G477_9PROT</name>
<organism evidence="1 2">
    <name type="scientific">Parasaccharibacter apium</name>
    <dbReference type="NCBI Taxonomy" id="1510841"/>
    <lineage>
        <taxon>Bacteria</taxon>
        <taxon>Pseudomonadati</taxon>
        <taxon>Pseudomonadota</taxon>
        <taxon>Alphaproteobacteria</taxon>
        <taxon>Acetobacterales</taxon>
        <taxon>Acetobacteraceae</taxon>
        <taxon>Parasaccharibacter</taxon>
    </lineage>
</organism>
<accession>A0A7U7G477</accession>
<protein>
    <submittedName>
        <fullName evidence="1">Uncharacterized protein</fullName>
    </submittedName>
</protein>
<reference evidence="1 2" key="2">
    <citation type="journal article" date="2014" name="PLoS ONE">
        <title>Evolution of mitochondria reconstructed from the energy metabolism of living bacteria.</title>
        <authorList>
            <person name="Degli Esposti M."/>
            <person name="Chouaia B."/>
            <person name="Comandatore F."/>
            <person name="Crotti E."/>
            <person name="Sassera D."/>
            <person name="Lievens P.M."/>
            <person name="Daffonchio D."/>
            <person name="Bandi C."/>
        </authorList>
    </citation>
    <scope>NUCLEOTIDE SEQUENCE [LARGE SCALE GENOMIC DNA]</scope>
    <source>
        <strain evidence="2">AM169</strain>
    </source>
</reference>
<dbReference type="AlphaFoldDB" id="A0A7U7G477"/>
<gene>
    <name evidence="1" type="ORF">SACS_0069</name>
</gene>
<comment type="caution">
    <text evidence="1">The sequence shown here is derived from an EMBL/GenBank/DDBJ whole genome shotgun (WGS) entry which is preliminary data.</text>
</comment>
<evidence type="ECO:0000313" key="2">
    <source>
        <dbReference type="Proteomes" id="UP000027590"/>
    </source>
</evidence>
<sequence length="61" mass="6954">MQDHLVLGHHGLIRPLQRGHRSLIRLDAHDLLPFRPSITMDLHDGVPLSCDPLFLKGPLTW</sequence>
<dbReference type="Proteomes" id="UP000027590">
    <property type="component" value="Unassembled WGS sequence"/>
</dbReference>
<evidence type="ECO:0000313" key="1">
    <source>
        <dbReference type="EMBL" id="CDG32807.1"/>
    </source>
</evidence>